<evidence type="ECO:0000256" key="5">
    <source>
        <dbReference type="ARBA" id="ARBA00022840"/>
    </source>
</evidence>
<dbReference type="GO" id="GO:0005524">
    <property type="term" value="F:ATP binding"/>
    <property type="evidence" value="ECO:0007669"/>
    <property type="project" value="UniProtKB-UniRule"/>
</dbReference>
<reference evidence="8" key="1">
    <citation type="submission" date="2021-02" db="EMBL/GenBank/DDBJ databases">
        <authorList>
            <person name="Nowell W R."/>
        </authorList>
    </citation>
    <scope>NUCLEOTIDE SEQUENCE</scope>
</reference>
<sequence length="513" mass="59610">MKYISSSIQQTSDIVYIESRHFTKQFCLNQQQVESVQSRSRFCSISIIKSKSIQLDEYLQERQDRIRIFNHLLTKRLRAALNLTLDSFQLLRPLGEGGYGSVFLAYHPDTNEYLALKAITKSSLVETNEQHIILSERQYAFALQHPNIVQFLTSFKDNEYVYLAFEWLQGGDLYSLMSCHQLTELQAKFYSGQIIMALDYLHGCSIAFRDLKPENIVLTGHGYIKLIDLGLAKLIRGFSQTFCGTPHYIAPEIIMHRPYKFSPDYWTLGIIIHEMVTGSAPYDRTYHFHEAQSIESLEDSRSESTIENDSSDLVRTSSKHYNMFALEYLRIINGCSFLHLTDMTEHCASLIRGLLQHNIEQRLGCGQRAMLDLLEHPWLTEINFWSLYRQKYIAPFLPARKHFLQVKDSDEMPSCFLLSINLVSFLLLTSLISCSSLFLPLNALSYYDNDRYLPLPDDHQPSIKFLTSFRNLRSTYYPRANRNTWFRVSTYQQFKPSGSEETPNGDNLMRWGR</sequence>
<dbReference type="PROSITE" id="PS00107">
    <property type="entry name" value="PROTEIN_KINASE_ATP"/>
    <property type="match status" value="1"/>
</dbReference>
<gene>
    <name evidence="8" type="ORF">EDS130_LOCUS11700</name>
</gene>
<evidence type="ECO:0000256" key="2">
    <source>
        <dbReference type="ARBA" id="ARBA00022679"/>
    </source>
</evidence>
<dbReference type="PROSITE" id="PS50011">
    <property type="entry name" value="PROTEIN_KINASE_DOM"/>
    <property type="match status" value="1"/>
</dbReference>
<dbReference type="SMART" id="SM00220">
    <property type="entry name" value="S_TKc"/>
    <property type="match status" value="1"/>
</dbReference>
<keyword evidence="1" id="KW-0723">Serine/threonine-protein kinase</keyword>
<protein>
    <recommendedName>
        <fullName evidence="7">Protein kinase domain-containing protein</fullName>
    </recommendedName>
</protein>
<evidence type="ECO:0000259" key="7">
    <source>
        <dbReference type="PROSITE" id="PS50011"/>
    </source>
</evidence>
<keyword evidence="2" id="KW-0808">Transferase</keyword>
<accession>A0A814C5P7</accession>
<keyword evidence="4" id="KW-0418">Kinase</keyword>
<dbReference type="FunFam" id="3.30.200.20:FF:000042">
    <property type="entry name" value="Aurora kinase A"/>
    <property type="match status" value="1"/>
</dbReference>
<proteinExistence type="predicted"/>
<dbReference type="Proteomes" id="UP000663852">
    <property type="component" value="Unassembled WGS sequence"/>
</dbReference>
<dbReference type="InterPro" id="IPR011009">
    <property type="entry name" value="Kinase-like_dom_sf"/>
</dbReference>
<dbReference type="PANTHER" id="PTHR24353">
    <property type="entry name" value="CYCLIC NUCLEOTIDE-DEPENDENT PROTEIN KINASE"/>
    <property type="match status" value="1"/>
</dbReference>
<dbReference type="Gene3D" id="1.10.510.10">
    <property type="entry name" value="Transferase(Phosphotransferase) domain 1"/>
    <property type="match status" value="2"/>
</dbReference>
<evidence type="ECO:0000256" key="6">
    <source>
        <dbReference type="PROSITE-ProRule" id="PRU10141"/>
    </source>
</evidence>
<feature type="domain" description="Protein kinase" evidence="7">
    <location>
        <begin position="88"/>
        <end position="379"/>
    </location>
</feature>
<dbReference type="InterPro" id="IPR000719">
    <property type="entry name" value="Prot_kinase_dom"/>
</dbReference>
<evidence type="ECO:0000313" key="9">
    <source>
        <dbReference type="Proteomes" id="UP000663852"/>
    </source>
</evidence>
<evidence type="ECO:0000256" key="4">
    <source>
        <dbReference type="ARBA" id="ARBA00022777"/>
    </source>
</evidence>
<name>A0A814C5P7_ADIRI</name>
<dbReference type="Pfam" id="PF00069">
    <property type="entry name" value="Pkinase"/>
    <property type="match status" value="1"/>
</dbReference>
<comment type="caution">
    <text evidence="8">The sequence shown here is derived from an EMBL/GenBank/DDBJ whole genome shotgun (WGS) entry which is preliminary data.</text>
</comment>
<dbReference type="Gene3D" id="3.30.200.20">
    <property type="entry name" value="Phosphorylase Kinase, domain 1"/>
    <property type="match status" value="2"/>
</dbReference>
<keyword evidence="5 6" id="KW-0067">ATP-binding</keyword>
<dbReference type="GO" id="GO:0004674">
    <property type="term" value="F:protein serine/threonine kinase activity"/>
    <property type="evidence" value="ECO:0007669"/>
    <property type="project" value="UniProtKB-KW"/>
</dbReference>
<dbReference type="SUPFAM" id="SSF56112">
    <property type="entry name" value="Protein kinase-like (PK-like)"/>
    <property type="match status" value="1"/>
</dbReference>
<dbReference type="InterPro" id="IPR017441">
    <property type="entry name" value="Protein_kinase_ATP_BS"/>
</dbReference>
<dbReference type="OrthoDB" id="9982112at2759"/>
<dbReference type="EMBL" id="CAJNOJ010000043">
    <property type="protein sequence ID" value="CAF0938670.1"/>
    <property type="molecule type" value="Genomic_DNA"/>
</dbReference>
<keyword evidence="3 6" id="KW-0547">Nucleotide-binding</keyword>
<evidence type="ECO:0000313" key="8">
    <source>
        <dbReference type="EMBL" id="CAF0938670.1"/>
    </source>
</evidence>
<evidence type="ECO:0000256" key="1">
    <source>
        <dbReference type="ARBA" id="ARBA00022527"/>
    </source>
</evidence>
<dbReference type="AlphaFoldDB" id="A0A814C5P7"/>
<organism evidence="8 9">
    <name type="scientific">Adineta ricciae</name>
    <name type="common">Rotifer</name>
    <dbReference type="NCBI Taxonomy" id="249248"/>
    <lineage>
        <taxon>Eukaryota</taxon>
        <taxon>Metazoa</taxon>
        <taxon>Spiralia</taxon>
        <taxon>Gnathifera</taxon>
        <taxon>Rotifera</taxon>
        <taxon>Eurotatoria</taxon>
        <taxon>Bdelloidea</taxon>
        <taxon>Adinetida</taxon>
        <taxon>Adinetidae</taxon>
        <taxon>Adineta</taxon>
    </lineage>
</organism>
<evidence type="ECO:0000256" key="3">
    <source>
        <dbReference type="ARBA" id="ARBA00022741"/>
    </source>
</evidence>
<feature type="binding site" evidence="6">
    <location>
        <position position="117"/>
    </location>
    <ligand>
        <name>ATP</name>
        <dbReference type="ChEBI" id="CHEBI:30616"/>
    </ligand>
</feature>